<proteinExistence type="predicted"/>
<accession>A0AA35PX58</accession>
<dbReference type="Proteomes" id="UP001160390">
    <property type="component" value="Unassembled WGS sequence"/>
</dbReference>
<comment type="caution">
    <text evidence="1">The sequence shown here is derived from an EMBL/GenBank/DDBJ whole genome shotgun (WGS) entry which is preliminary data.</text>
</comment>
<evidence type="ECO:0000313" key="1">
    <source>
        <dbReference type="EMBL" id="CAI6083148.1"/>
    </source>
</evidence>
<keyword evidence="2" id="KW-1185">Reference proteome</keyword>
<sequence length="100" mass="11660">MRYAGNIPIILKDNHRARVRQWKENILPGSKSYNIFVDTSISKEEIVPNALINRTTAEASIEFAIFNHKIWPLKEKPIIMTQTPYLHQKILFSRQNLGNQ</sequence>
<gene>
    <name evidence="1" type="ORF">CCHLO57077_00017058</name>
</gene>
<dbReference type="EMBL" id="CABFNP030000744">
    <property type="protein sequence ID" value="CAI6083148.1"/>
    <property type="molecule type" value="Genomic_DNA"/>
</dbReference>
<protein>
    <submittedName>
        <fullName evidence="1">Uncharacterized protein</fullName>
    </submittedName>
</protein>
<dbReference type="AlphaFoldDB" id="A0AA35PX58"/>
<evidence type="ECO:0000313" key="2">
    <source>
        <dbReference type="Proteomes" id="UP001160390"/>
    </source>
</evidence>
<name>A0AA35PX58_9HYPO</name>
<organism evidence="1 2">
    <name type="scientific">Clonostachys chloroleuca</name>
    <dbReference type="NCBI Taxonomy" id="1926264"/>
    <lineage>
        <taxon>Eukaryota</taxon>
        <taxon>Fungi</taxon>
        <taxon>Dikarya</taxon>
        <taxon>Ascomycota</taxon>
        <taxon>Pezizomycotina</taxon>
        <taxon>Sordariomycetes</taxon>
        <taxon>Hypocreomycetidae</taxon>
        <taxon>Hypocreales</taxon>
        <taxon>Bionectriaceae</taxon>
        <taxon>Clonostachys</taxon>
    </lineage>
</organism>
<reference evidence="1" key="1">
    <citation type="submission" date="2023-01" db="EMBL/GenBank/DDBJ databases">
        <authorList>
            <person name="Piombo E."/>
        </authorList>
    </citation>
    <scope>NUCLEOTIDE SEQUENCE</scope>
</reference>